<feature type="domain" description="GH18" evidence="1">
    <location>
        <begin position="75"/>
        <end position="183"/>
    </location>
</feature>
<sequence length="209" mass="22830">MAGRVSVAAETNSAALSAQAIVAPKRNVGRMLFRKISNARSMFAVVSLGSVAPQPILAGMDASRDALQCLFLRAISAETLTHINLAFTLISSSFNIVEMTNGDSDLWKRTTALKKRNPTLKDPPTQKIFSNMVESDANTKTFISSVLKGLDVDWEYPAADDRSGIAADTKNYVTCMADLKWYLQHLDMPGLLKSADWVNVMTYDLHGKG</sequence>
<dbReference type="GO" id="GO:0005975">
    <property type="term" value="P:carbohydrate metabolic process"/>
    <property type="evidence" value="ECO:0007669"/>
    <property type="project" value="InterPro"/>
</dbReference>
<evidence type="ECO:0000313" key="3">
    <source>
        <dbReference type="Proteomes" id="UP001218218"/>
    </source>
</evidence>
<dbReference type="Gene3D" id="3.20.20.80">
    <property type="entry name" value="Glycosidases"/>
    <property type="match status" value="2"/>
</dbReference>
<proteinExistence type="predicted"/>
<dbReference type="InterPro" id="IPR017853">
    <property type="entry name" value="GH"/>
</dbReference>
<reference evidence="2" key="1">
    <citation type="submission" date="2023-03" db="EMBL/GenBank/DDBJ databases">
        <title>Massive genome expansion in bonnet fungi (Mycena s.s.) driven by repeated elements and novel gene families across ecological guilds.</title>
        <authorList>
            <consortium name="Lawrence Berkeley National Laboratory"/>
            <person name="Harder C.B."/>
            <person name="Miyauchi S."/>
            <person name="Viragh M."/>
            <person name="Kuo A."/>
            <person name="Thoen E."/>
            <person name="Andreopoulos B."/>
            <person name="Lu D."/>
            <person name="Skrede I."/>
            <person name="Drula E."/>
            <person name="Henrissat B."/>
            <person name="Morin E."/>
            <person name="Kohler A."/>
            <person name="Barry K."/>
            <person name="LaButti K."/>
            <person name="Morin E."/>
            <person name="Salamov A."/>
            <person name="Lipzen A."/>
            <person name="Mereny Z."/>
            <person name="Hegedus B."/>
            <person name="Baldrian P."/>
            <person name="Stursova M."/>
            <person name="Weitz H."/>
            <person name="Taylor A."/>
            <person name="Grigoriev I.V."/>
            <person name="Nagy L.G."/>
            <person name="Martin F."/>
            <person name="Kauserud H."/>
        </authorList>
    </citation>
    <scope>NUCLEOTIDE SEQUENCE</scope>
    <source>
        <strain evidence="2">CBHHK002</strain>
    </source>
</reference>
<keyword evidence="3" id="KW-1185">Reference proteome</keyword>
<evidence type="ECO:0000259" key="1">
    <source>
        <dbReference type="Pfam" id="PF00704"/>
    </source>
</evidence>
<dbReference type="PANTHER" id="PTHR11177">
    <property type="entry name" value="CHITINASE"/>
    <property type="match status" value="1"/>
</dbReference>
<dbReference type="InterPro" id="IPR001223">
    <property type="entry name" value="Glyco_hydro18_cat"/>
</dbReference>
<dbReference type="GO" id="GO:0016787">
    <property type="term" value="F:hydrolase activity"/>
    <property type="evidence" value="ECO:0007669"/>
    <property type="project" value="UniProtKB-KW"/>
</dbReference>
<dbReference type="EMBL" id="JARIHO010000025">
    <property type="protein sequence ID" value="KAJ7342365.1"/>
    <property type="molecule type" value="Genomic_DNA"/>
</dbReference>
<dbReference type="AlphaFoldDB" id="A0AAD7ENQ3"/>
<comment type="caution">
    <text evidence="2">The sequence shown here is derived from an EMBL/GenBank/DDBJ whole genome shotgun (WGS) entry which is preliminary data.</text>
</comment>
<keyword evidence="2" id="KW-0378">Hydrolase</keyword>
<dbReference type="SUPFAM" id="SSF51445">
    <property type="entry name" value="(Trans)glycosidases"/>
    <property type="match status" value="1"/>
</dbReference>
<organism evidence="2 3">
    <name type="scientific">Mycena albidolilacea</name>
    <dbReference type="NCBI Taxonomy" id="1033008"/>
    <lineage>
        <taxon>Eukaryota</taxon>
        <taxon>Fungi</taxon>
        <taxon>Dikarya</taxon>
        <taxon>Basidiomycota</taxon>
        <taxon>Agaricomycotina</taxon>
        <taxon>Agaricomycetes</taxon>
        <taxon>Agaricomycetidae</taxon>
        <taxon>Agaricales</taxon>
        <taxon>Marasmiineae</taxon>
        <taxon>Mycenaceae</taxon>
        <taxon>Mycena</taxon>
    </lineage>
</organism>
<accession>A0AAD7ENQ3</accession>
<evidence type="ECO:0000313" key="2">
    <source>
        <dbReference type="EMBL" id="KAJ7342365.1"/>
    </source>
</evidence>
<dbReference type="Pfam" id="PF00704">
    <property type="entry name" value="Glyco_hydro_18"/>
    <property type="match status" value="1"/>
</dbReference>
<dbReference type="Proteomes" id="UP001218218">
    <property type="component" value="Unassembled WGS sequence"/>
</dbReference>
<gene>
    <name evidence="2" type="ORF">DFH08DRAFT_1011858</name>
</gene>
<dbReference type="PANTHER" id="PTHR11177:SF333">
    <property type="entry name" value="CHITINASE"/>
    <property type="match status" value="1"/>
</dbReference>
<protein>
    <submittedName>
        <fullName evidence="2">Glycoside hydrolase superfamily</fullName>
    </submittedName>
</protein>
<name>A0AAD7ENQ3_9AGAR</name>
<dbReference type="InterPro" id="IPR050314">
    <property type="entry name" value="Glycosyl_Hydrlase_18"/>
</dbReference>